<evidence type="ECO:0000256" key="4">
    <source>
        <dbReference type="ARBA" id="ARBA00022692"/>
    </source>
</evidence>
<keyword evidence="7" id="KW-0143">Chaperone</keyword>
<dbReference type="PANTHER" id="PTHR47529:SF1">
    <property type="entry name" value="PERIPLASMIC CHAPERONE PPID"/>
    <property type="match status" value="1"/>
</dbReference>
<evidence type="ECO:0000256" key="6">
    <source>
        <dbReference type="ARBA" id="ARBA00023136"/>
    </source>
</evidence>
<dbReference type="InterPro" id="IPR027304">
    <property type="entry name" value="Trigger_fact/SurA_dom_sf"/>
</dbReference>
<comment type="subcellular location">
    <subcellularLocation>
        <location evidence="1">Cell inner membrane</location>
        <topology evidence="1">Single-pass type II membrane protein</topology>
        <orientation evidence="1">Periplasmic side</orientation>
    </subcellularLocation>
</comment>
<gene>
    <name evidence="14" type="ORF">FVW59_13095</name>
</gene>
<organism evidence="14 15">
    <name type="scientific">Parahaliea aestuarii</name>
    <dbReference type="NCBI Taxonomy" id="1852021"/>
    <lineage>
        <taxon>Bacteria</taxon>
        <taxon>Pseudomonadati</taxon>
        <taxon>Pseudomonadota</taxon>
        <taxon>Gammaproteobacteria</taxon>
        <taxon>Cellvibrionales</taxon>
        <taxon>Halieaceae</taxon>
        <taxon>Parahaliea</taxon>
    </lineage>
</organism>
<accession>A0A5C8ZTL3</accession>
<keyword evidence="15" id="KW-1185">Reference proteome</keyword>
<dbReference type="EMBL" id="VRYZ01000005">
    <property type="protein sequence ID" value="TXS91134.1"/>
    <property type="molecule type" value="Genomic_DNA"/>
</dbReference>
<evidence type="ECO:0000313" key="14">
    <source>
        <dbReference type="EMBL" id="TXS91134.1"/>
    </source>
</evidence>
<dbReference type="InterPro" id="IPR000297">
    <property type="entry name" value="PPIase_PpiC"/>
</dbReference>
<evidence type="ECO:0000256" key="3">
    <source>
        <dbReference type="ARBA" id="ARBA00022519"/>
    </source>
</evidence>
<reference evidence="14 15" key="1">
    <citation type="submission" date="2019-08" db="EMBL/GenBank/DDBJ databases">
        <title>Parahaliea maris sp. nov., isolated from the surface seawater.</title>
        <authorList>
            <person name="Liu Y."/>
        </authorList>
    </citation>
    <scope>NUCLEOTIDE SEQUENCE [LARGE SCALE GENOMIC DNA]</scope>
    <source>
        <strain evidence="14 15">S2-26</strain>
    </source>
</reference>
<keyword evidence="5 12" id="KW-1133">Transmembrane helix</keyword>
<keyword evidence="11" id="KW-0697">Rotamase</keyword>
<evidence type="ECO:0000256" key="9">
    <source>
        <dbReference type="ARBA" id="ARBA00040743"/>
    </source>
</evidence>
<dbReference type="PANTHER" id="PTHR47529">
    <property type="entry name" value="PEPTIDYL-PROLYL CIS-TRANS ISOMERASE D"/>
    <property type="match status" value="1"/>
</dbReference>
<evidence type="ECO:0000256" key="1">
    <source>
        <dbReference type="ARBA" id="ARBA00004382"/>
    </source>
</evidence>
<sequence>MLQDIRQNVQGTAAKVVVWVIVVSFALFGIESILLGGSSSGVAEVNGEEISPMEVQQVVNTQQRQLISMFGENIDPAMLDEQRLSNQALQSIIGRRLLVQSATEMNLAVSDTEMGRLISGMEQFQINGQFSPELYKSTLAQAGYTPASFKQTLQQDILVNQLRSGLPGSEFSTPAERELAARIVAEQRDIRYLTVPLAAVEAGVSVSDEEIAAYYNANESSFYSDESVTLSYIELRASDFTAPVDEDDLLAMYEQEKSGYQYQTENRVSHILLTQGEDESDADYAARIADVQKQLNEGGDFAALAESASDDIGSASAGGDLGYSAGDAFPEAMEEAIASLELNTVSEPVATDAGTHFIVVTERREGEAPSFAEMRPELEQRVQERESQAALLSTVETLRDLAFNAQSLAGPATELELEVRTSDPVTRNQAEGLFANPALLAAAFSEDVLEMGHNSEVFELAPDHFVALRVEEHREPELQPLESVRDEIAVTLRDQQARAAVARIAEQAVARLRAGGSVEAVAEALGFEWQVEIGAQRDSGMLNPALADAAFALRAPPEGERVADYTMTPTGDALVYEVSRVAPGKLGELPAARQAQISQLVDGEHGVLVQEEFRRELREQADITVY</sequence>
<dbReference type="PROSITE" id="PS01096">
    <property type="entry name" value="PPIC_PPIASE_1"/>
    <property type="match status" value="1"/>
</dbReference>
<dbReference type="RefSeq" id="WP_148064787.1">
    <property type="nucleotide sequence ID" value="NZ_VRYZ01000005.1"/>
</dbReference>
<comment type="caution">
    <text evidence="14">The sequence shown here is derived from an EMBL/GenBank/DDBJ whole genome shotgun (WGS) entry which is preliminary data.</text>
</comment>
<dbReference type="GO" id="GO:0003755">
    <property type="term" value="F:peptidyl-prolyl cis-trans isomerase activity"/>
    <property type="evidence" value="ECO:0007669"/>
    <property type="project" value="UniProtKB-KW"/>
</dbReference>
<dbReference type="SUPFAM" id="SSF109998">
    <property type="entry name" value="Triger factor/SurA peptide-binding domain-like"/>
    <property type="match status" value="1"/>
</dbReference>
<keyword evidence="3" id="KW-0997">Cell inner membrane</keyword>
<feature type="domain" description="PpiC" evidence="13">
    <location>
        <begin position="263"/>
        <end position="362"/>
    </location>
</feature>
<evidence type="ECO:0000256" key="10">
    <source>
        <dbReference type="ARBA" id="ARBA00042775"/>
    </source>
</evidence>
<dbReference type="OrthoDB" id="9812372at2"/>
<dbReference type="Pfam" id="PF13624">
    <property type="entry name" value="SurA_N_3"/>
    <property type="match status" value="1"/>
</dbReference>
<evidence type="ECO:0000256" key="8">
    <source>
        <dbReference type="ARBA" id="ARBA00038408"/>
    </source>
</evidence>
<dbReference type="AlphaFoldDB" id="A0A5C8ZTL3"/>
<keyword evidence="4 12" id="KW-0812">Transmembrane</keyword>
<proteinExistence type="inferred from homology"/>
<keyword evidence="11 14" id="KW-0413">Isomerase</keyword>
<evidence type="ECO:0000256" key="11">
    <source>
        <dbReference type="PROSITE-ProRule" id="PRU00278"/>
    </source>
</evidence>
<name>A0A5C8ZTL3_9GAMM</name>
<dbReference type="InterPro" id="IPR023058">
    <property type="entry name" value="PPIase_PpiC_CS"/>
</dbReference>
<dbReference type="Gene3D" id="3.10.50.40">
    <property type="match status" value="1"/>
</dbReference>
<dbReference type="SUPFAM" id="SSF54534">
    <property type="entry name" value="FKBP-like"/>
    <property type="match status" value="1"/>
</dbReference>
<keyword evidence="6 12" id="KW-0472">Membrane</keyword>
<dbReference type="InterPro" id="IPR046357">
    <property type="entry name" value="PPIase_dom_sf"/>
</dbReference>
<keyword evidence="2" id="KW-1003">Cell membrane</keyword>
<comment type="similarity">
    <text evidence="8">Belongs to the PpiD chaperone family.</text>
</comment>
<dbReference type="Proteomes" id="UP000321933">
    <property type="component" value="Unassembled WGS sequence"/>
</dbReference>
<evidence type="ECO:0000256" key="5">
    <source>
        <dbReference type="ARBA" id="ARBA00022989"/>
    </source>
</evidence>
<feature type="transmembrane region" description="Helical" evidence="12">
    <location>
        <begin position="12"/>
        <end position="30"/>
    </location>
</feature>
<evidence type="ECO:0000256" key="7">
    <source>
        <dbReference type="ARBA" id="ARBA00023186"/>
    </source>
</evidence>
<evidence type="ECO:0000256" key="2">
    <source>
        <dbReference type="ARBA" id="ARBA00022475"/>
    </source>
</evidence>
<dbReference type="PROSITE" id="PS50198">
    <property type="entry name" value="PPIC_PPIASE_2"/>
    <property type="match status" value="1"/>
</dbReference>
<dbReference type="InterPro" id="IPR052029">
    <property type="entry name" value="PpiD_chaperone"/>
</dbReference>
<dbReference type="GO" id="GO:0005886">
    <property type="term" value="C:plasma membrane"/>
    <property type="evidence" value="ECO:0007669"/>
    <property type="project" value="UniProtKB-SubCell"/>
</dbReference>
<protein>
    <recommendedName>
        <fullName evidence="9">Periplasmic chaperone PpiD</fullName>
    </recommendedName>
    <alternativeName>
        <fullName evidence="10">Periplasmic folding chaperone</fullName>
    </alternativeName>
</protein>
<evidence type="ECO:0000256" key="12">
    <source>
        <dbReference type="SAM" id="Phobius"/>
    </source>
</evidence>
<evidence type="ECO:0000259" key="13">
    <source>
        <dbReference type="PROSITE" id="PS50198"/>
    </source>
</evidence>
<dbReference type="Gene3D" id="1.10.4030.10">
    <property type="entry name" value="Porin chaperone SurA, peptide-binding domain"/>
    <property type="match status" value="1"/>
</dbReference>
<evidence type="ECO:0000313" key="15">
    <source>
        <dbReference type="Proteomes" id="UP000321933"/>
    </source>
</evidence>
<dbReference type="Pfam" id="PF00639">
    <property type="entry name" value="Rotamase"/>
    <property type="match status" value="1"/>
</dbReference>